<dbReference type="Proteomes" id="UP001408789">
    <property type="component" value="Unassembled WGS sequence"/>
</dbReference>
<evidence type="ECO:0000313" key="2">
    <source>
        <dbReference type="Proteomes" id="UP001408789"/>
    </source>
</evidence>
<protein>
    <submittedName>
        <fullName evidence="1">Uncharacterized protein</fullName>
    </submittedName>
</protein>
<dbReference type="EMBL" id="JBCNJP010000020">
    <property type="protein sequence ID" value="KAK9059537.1"/>
    <property type="molecule type" value="Genomic_DNA"/>
</dbReference>
<sequence length="139" mass="15186">MDLGNNDALLVYGNDDYMGKVTDLEEADIEANTTVLRMTLEAPGSLTVVVSLPFYSPWSMALFATPHRLPFISDCIAASALSSIHYALVEDGFVCYHPWSWFRQKDDGVLKLYVSASSLFPSSSISSKPGYTPVGGRVI</sequence>
<accession>A0AAP0CSN5</accession>
<name>A0AAP0CSN5_9ASTR</name>
<comment type="caution">
    <text evidence="1">The sequence shown here is derived from an EMBL/GenBank/DDBJ whole genome shotgun (WGS) entry which is preliminary data.</text>
</comment>
<proteinExistence type="predicted"/>
<gene>
    <name evidence="1" type="ORF">SSX86_020241</name>
</gene>
<organism evidence="1 2">
    <name type="scientific">Deinandra increscens subsp. villosa</name>
    <dbReference type="NCBI Taxonomy" id="3103831"/>
    <lineage>
        <taxon>Eukaryota</taxon>
        <taxon>Viridiplantae</taxon>
        <taxon>Streptophyta</taxon>
        <taxon>Embryophyta</taxon>
        <taxon>Tracheophyta</taxon>
        <taxon>Spermatophyta</taxon>
        <taxon>Magnoliopsida</taxon>
        <taxon>eudicotyledons</taxon>
        <taxon>Gunneridae</taxon>
        <taxon>Pentapetalae</taxon>
        <taxon>asterids</taxon>
        <taxon>campanulids</taxon>
        <taxon>Asterales</taxon>
        <taxon>Asteraceae</taxon>
        <taxon>Asteroideae</taxon>
        <taxon>Heliantheae alliance</taxon>
        <taxon>Madieae</taxon>
        <taxon>Madiinae</taxon>
        <taxon>Deinandra</taxon>
    </lineage>
</organism>
<dbReference type="AlphaFoldDB" id="A0AAP0CSN5"/>
<reference evidence="1 2" key="1">
    <citation type="submission" date="2024-04" db="EMBL/GenBank/DDBJ databases">
        <title>The reference genome of an endangered Asteraceae, Deinandra increscens subsp. villosa, native to the Central Coast of California.</title>
        <authorList>
            <person name="Guilliams M."/>
            <person name="Hasenstab-Lehman K."/>
            <person name="Meyer R."/>
            <person name="Mcevoy S."/>
        </authorList>
    </citation>
    <scope>NUCLEOTIDE SEQUENCE [LARGE SCALE GENOMIC DNA]</scope>
    <source>
        <tissue evidence="1">Leaf</tissue>
    </source>
</reference>
<evidence type="ECO:0000313" key="1">
    <source>
        <dbReference type="EMBL" id="KAK9059537.1"/>
    </source>
</evidence>
<keyword evidence="2" id="KW-1185">Reference proteome</keyword>